<evidence type="ECO:0000256" key="5">
    <source>
        <dbReference type="ARBA" id="ARBA00022989"/>
    </source>
</evidence>
<dbReference type="PANTHER" id="PTHR22926">
    <property type="entry name" value="PHOSPHO-N-ACETYLMURAMOYL-PENTAPEPTIDE-TRANSFERASE"/>
    <property type="match status" value="1"/>
</dbReference>
<feature type="transmembrane region" description="Helical" evidence="8">
    <location>
        <begin position="107"/>
        <end position="124"/>
    </location>
</feature>
<dbReference type="EMBL" id="VKKU01000002">
    <property type="protein sequence ID" value="TSB02054.1"/>
    <property type="molecule type" value="Genomic_DNA"/>
</dbReference>
<comment type="subcellular location">
    <subcellularLocation>
        <location evidence="1">Cell membrane</location>
        <topology evidence="1">Multi-pass membrane protein</topology>
    </subcellularLocation>
</comment>
<dbReference type="InterPro" id="IPR000715">
    <property type="entry name" value="Glycosyl_transferase_4"/>
</dbReference>
<evidence type="ECO:0000313" key="9">
    <source>
        <dbReference type="EMBL" id="TSB02054.1"/>
    </source>
</evidence>
<reference evidence="9 10" key="1">
    <citation type="submission" date="2019-07" db="EMBL/GenBank/DDBJ databases">
        <authorList>
            <person name="Park M."/>
        </authorList>
    </citation>
    <scope>NUCLEOTIDE SEQUENCE [LARGE SCALE GENOMIC DNA]</scope>
    <source>
        <strain evidence="9 10">KCTC32445</strain>
    </source>
</reference>
<evidence type="ECO:0000256" key="3">
    <source>
        <dbReference type="ARBA" id="ARBA00022679"/>
    </source>
</evidence>
<dbReference type="GO" id="GO:0016780">
    <property type="term" value="F:phosphotransferase activity, for other substituted phosphate groups"/>
    <property type="evidence" value="ECO:0007669"/>
    <property type="project" value="InterPro"/>
</dbReference>
<dbReference type="AlphaFoldDB" id="A0A553WBJ2"/>
<keyword evidence="6 8" id="KW-0472">Membrane</keyword>
<dbReference type="GO" id="GO:0005886">
    <property type="term" value="C:plasma membrane"/>
    <property type="evidence" value="ECO:0007669"/>
    <property type="project" value="UniProtKB-SubCell"/>
</dbReference>
<evidence type="ECO:0000256" key="4">
    <source>
        <dbReference type="ARBA" id="ARBA00022692"/>
    </source>
</evidence>
<dbReference type="GO" id="GO:0071555">
    <property type="term" value="P:cell wall organization"/>
    <property type="evidence" value="ECO:0007669"/>
    <property type="project" value="TreeGrafter"/>
</dbReference>
<feature type="transmembrane region" description="Helical" evidence="8">
    <location>
        <begin position="298"/>
        <end position="315"/>
    </location>
</feature>
<comment type="cofactor">
    <cofactor evidence="7">
        <name>Mg(2+)</name>
        <dbReference type="ChEBI" id="CHEBI:18420"/>
    </cofactor>
</comment>
<dbReference type="GO" id="GO:0044038">
    <property type="term" value="P:cell wall macromolecule biosynthetic process"/>
    <property type="evidence" value="ECO:0007669"/>
    <property type="project" value="TreeGrafter"/>
</dbReference>
<feature type="transmembrane region" description="Helical" evidence="8">
    <location>
        <begin position="168"/>
        <end position="184"/>
    </location>
</feature>
<comment type="caution">
    <text evidence="9">The sequence shown here is derived from an EMBL/GenBank/DDBJ whole genome shotgun (WGS) entry which is preliminary data.</text>
</comment>
<name>A0A553WBJ2_9SPHN</name>
<dbReference type="OrthoDB" id="9783652at2"/>
<evidence type="ECO:0000256" key="1">
    <source>
        <dbReference type="ARBA" id="ARBA00004651"/>
    </source>
</evidence>
<dbReference type="RefSeq" id="WP_143777274.1">
    <property type="nucleotide sequence ID" value="NZ_VKKU01000002.1"/>
</dbReference>
<keyword evidence="5 8" id="KW-1133">Transmembrane helix</keyword>
<gene>
    <name evidence="9" type="ORF">FOM92_13045</name>
</gene>
<evidence type="ECO:0000256" key="2">
    <source>
        <dbReference type="ARBA" id="ARBA00022475"/>
    </source>
</evidence>
<feature type="transmembrane region" description="Helical" evidence="8">
    <location>
        <begin position="6"/>
        <end position="22"/>
    </location>
</feature>
<dbReference type="CDD" id="cd06853">
    <property type="entry name" value="GT_WecA_like"/>
    <property type="match status" value="1"/>
</dbReference>
<keyword evidence="7" id="KW-0460">Magnesium</keyword>
<keyword evidence="10" id="KW-1185">Reference proteome</keyword>
<proteinExistence type="predicted"/>
<organism evidence="9 10">
    <name type="scientific">Sphingorhabdus contaminans</name>
    <dbReference type="NCBI Taxonomy" id="1343899"/>
    <lineage>
        <taxon>Bacteria</taxon>
        <taxon>Pseudomonadati</taxon>
        <taxon>Pseudomonadota</taxon>
        <taxon>Alphaproteobacteria</taxon>
        <taxon>Sphingomonadales</taxon>
        <taxon>Sphingomonadaceae</taxon>
        <taxon>Sphingorhabdus</taxon>
    </lineage>
</organism>
<keyword evidence="3 9" id="KW-0808">Transferase</keyword>
<feature type="transmembrane region" description="Helical" evidence="8">
    <location>
        <begin position="214"/>
        <end position="235"/>
    </location>
</feature>
<dbReference type="Pfam" id="PF00953">
    <property type="entry name" value="Glycos_transf_4"/>
    <property type="match status" value="1"/>
</dbReference>
<keyword evidence="2" id="KW-1003">Cell membrane</keyword>
<evidence type="ECO:0000313" key="10">
    <source>
        <dbReference type="Proteomes" id="UP000320160"/>
    </source>
</evidence>
<feature type="transmembrane region" description="Helical" evidence="8">
    <location>
        <begin position="49"/>
        <end position="69"/>
    </location>
</feature>
<keyword evidence="4 8" id="KW-0812">Transmembrane</keyword>
<evidence type="ECO:0000256" key="7">
    <source>
        <dbReference type="PIRSR" id="PIRSR600715-1"/>
    </source>
</evidence>
<evidence type="ECO:0000256" key="8">
    <source>
        <dbReference type="SAM" id="Phobius"/>
    </source>
</evidence>
<keyword evidence="7" id="KW-0479">Metal-binding</keyword>
<feature type="transmembrane region" description="Helical" evidence="8">
    <location>
        <begin position="136"/>
        <end position="161"/>
    </location>
</feature>
<dbReference type="Proteomes" id="UP000320160">
    <property type="component" value="Unassembled WGS sequence"/>
</dbReference>
<feature type="transmembrane region" description="Helical" evidence="8">
    <location>
        <begin position="75"/>
        <end position="95"/>
    </location>
</feature>
<feature type="transmembrane region" description="Helical" evidence="8">
    <location>
        <begin position="190"/>
        <end position="207"/>
    </location>
</feature>
<accession>A0A553WBJ2</accession>
<sequence length="324" mass="35353">MIDAEYYVLTIVCALITLFLSLNSKTLSARLNLVDVPVGRKQHKSPTPLMGGVSILIAFVPVALAYTLLNVPERWIGSFLIWIACVTVMAFVGLADDRHSLSPRLRLLTSFLVFALAAALDPTFNVRVLDFMTPKFSIGLGTWWLAIIFTVICCVGLINAVNMADGKNGLVLGLALGWLGILAIRAGGPLLPLTGLLASCLAVLLVFNMQGRLFLGDGGAYAIATALGLLSIMIYNSPGTNSLRAISADELVLLFIVPITDSFRLTYTRLKQGRSPMSADRDHFHHHLQEKFGWPKGLFVYWILSFLPGVTLILIREISNLNVN</sequence>
<feature type="binding site" evidence="7">
    <location>
        <position position="162"/>
    </location>
    <ligand>
        <name>Mg(2+)</name>
        <dbReference type="ChEBI" id="CHEBI:18420"/>
    </ligand>
</feature>
<evidence type="ECO:0000256" key="6">
    <source>
        <dbReference type="ARBA" id="ARBA00023136"/>
    </source>
</evidence>
<dbReference type="PANTHER" id="PTHR22926:SF3">
    <property type="entry name" value="UNDECAPRENYL-PHOSPHATE ALPHA-N-ACETYLGLUCOSAMINYL 1-PHOSPHATE TRANSFERASE"/>
    <property type="match status" value="1"/>
</dbReference>
<feature type="binding site" evidence="7">
    <location>
        <position position="217"/>
    </location>
    <ligand>
        <name>Mg(2+)</name>
        <dbReference type="ChEBI" id="CHEBI:18420"/>
    </ligand>
</feature>
<protein>
    <submittedName>
        <fullName evidence="9">Undecaprenyl/decaprenyl-phosphate alpha-N-acetylglucosaminyl 1-phosphate transferase</fullName>
    </submittedName>
</protein>
<dbReference type="GO" id="GO:0009103">
    <property type="term" value="P:lipopolysaccharide biosynthetic process"/>
    <property type="evidence" value="ECO:0007669"/>
    <property type="project" value="TreeGrafter"/>
</dbReference>
<dbReference type="GO" id="GO:0046872">
    <property type="term" value="F:metal ion binding"/>
    <property type="evidence" value="ECO:0007669"/>
    <property type="project" value="UniProtKB-KW"/>
</dbReference>